<accession>A0A8H4LJE7</accession>
<evidence type="ECO:0000256" key="1">
    <source>
        <dbReference type="ARBA" id="ARBA00023242"/>
    </source>
</evidence>
<gene>
    <name evidence="3" type="ORF">FALBO_4363</name>
</gene>
<dbReference type="PANTHER" id="PTHR46910:SF33">
    <property type="entry name" value="ZN(II)2CYS6 TRANSCRIPTION FACTOR (EUROFUNG)"/>
    <property type="match status" value="1"/>
</dbReference>
<dbReference type="PANTHER" id="PTHR46910">
    <property type="entry name" value="TRANSCRIPTION FACTOR PDR1"/>
    <property type="match status" value="1"/>
</dbReference>
<dbReference type="OrthoDB" id="3037908at2759"/>
<feature type="non-terminal residue" evidence="3">
    <location>
        <position position="1"/>
    </location>
</feature>
<evidence type="ECO:0000256" key="2">
    <source>
        <dbReference type="SAM" id="MobiDB-lite"/>
    </source>
</evidence>
<dbReference type="Proteomes" id="UP000554235">
    <property type="component" value="Unassembled WGS sequence"/>
</dbReference>
<dbReference type="AlphaFoldDB" id="A0A8H4LJE7"/>
<name>A0A8H4LJE7_9HYPO</name>
<dbReference type="CDD" id="cd12148">
    <property type="entry name" value="fungal_TF_MHR"/>
    <property type="match status" value="1"/>
</dbReference>
<evidence type="ECO:0000313" key="4">
    <source>
        <dbReference type="Proteomes" id="UP000554235"/>
    </source>
</evidence>
<sequence length="278" mass="31519">EHIYRKKATTSLGFMSEIARQDQALVDWLESASDEFKPGHKIIPDTGDAGPKQLFAHFLSLQYRQAQITLLRASLAFPEKSFSAEIKKHGTNLPNSSRMLQYQNICVEAARTIITETAEFADRGLHCILLTATQPFLAAVTLALHTLKKPHKRMGRSDGELVRTATDFVADYYHQIGQHEEFIKGVLELSQRMNQVLSGERHSVEQGRRTSSMELPEANPMHSDQLSLTPFYATEMEPIAFDPNEHFHDPFQDMPFDQFWAIMDGGFTTIEGDEYDLS</sequence>
<feature type="non-terminal residue" evidence="3">
    <location>
        <position position="278"/>
    </location>
</feature>
<evidence type="ECO:0000313" key="3">
    <source>
        <dbReference type="EMBL" id="KAF4468748.1"/>
    </source>
</evidence>
<keyword evidence="4" id="KW-1185">Reference proteome</keyword>
<dbReference type="EMBL" id="JAADYS010000569">
    <property type="protein sequence ID" value="KAF4468748.1"/>
    <property type="molecule type" value="Genomic_DNA"/>
</dbReference>
<feature type="compositionally biased region" description="Basic and acidic residues" evidence="2">
    <location>
        <begin position="199"/>
        <end position="208"/>
    </location>
</feature>
<protein>
    <submittedName>
        <fullName evidence="3">Uncharacterized protein</fullName>
    </submittedName>
</protein>
<organism evidence="3 4">
    <name type="scientific">Fusarium albosuccineum</name>
    <dbReference type="NCBI Taxonomy" id="1237068"/>
    <lineage>
        <taxon>Eukaryota</taxon>
        <taxon>Fungi</taxon>
        <taxon>Dikarya</taxon>
        <taxon>Ascomycota</taxon>
        <taxon>Pezizomycotina</taxon>
        <taxon>Sordariomycetes</taxon>
        <taxon>Hypocreomycetidae</taxon>
        <taxon>Hypocreales</taxon>
        <taxon>Nectriaceae</taxon>
        <taxon>Fusarium</taxon>
        <taxon>Fusarium decemcellulare species complex</taxon>
    </lineage>
</organism>
<proteinExistence type="predicted"/>
<keyword evidence="1" id="KW-0539">Nucleus</keyword>
<reference evidence="3 4" key="1">
    <citation type="submission" date="2020-01" db="EMBL/GenBank/DDBJ databases">
        <title>Identification and distribution of gene clusters putatively required for synthesis of sphingolipid metabolism inhibitors in phylogenetically diverse species of the filamentous fungus Fusarium.</title>
        <authorList>
            <person name="Kim H.-S."/>
            <person name="Busman M."/>
            <person name="Brown D.W."/>
            <person name="Divon H."/>
            <person name="Uhlig S."/>
            <person name="Proctor R.H."/>
        </authorList>
    </citation>
    <scope>NUCLEOTIDE SEQUENCE [LARGE SCALE GENOMIC DNA]</scope>
    <source>
        <strain evidence="3 4">NRRL 20459</strain>
    </source>
</reference>
<feature type="region of interest" description="Disordered" evidence="2">
    <location>
        <begin position="199"/>
        <end position="224"/>
    </location>
</feature>
<dbReference type="InterPro" id="IPR050987">
    <property type="entry name" value="AtrR-like"/>
</dbReference>
<dbReference type="GO" id="GO:0003700">
    <property type="term" value="F:DNA-binding transcription factor activity"/>
    <property type="evidence" value="ECO:0007669"/>
    <property type="project" value="InterPro"/>
</dbReference>
<comment type="caution">
    <text evidence="3">The sequence shown here is derived from an EMBL/GenBank/DDBJ whole genome shotgun (WGS) entry which is preliminary data.</text>
</comment>